<feature type="region of interest" description="Disordered" evidence="1">
    <location>
        <begin position="188"/>
        <end position="233"/>
    </location>
</feature>
<feature type="region of interest" description="Disordered" evidence="1">
    <location>
        <begin position="101"/>
        <end position="123"/>
    </location>
</feature>
<evidence type="ECO:0000256" key="1">
    <source>
        <dbReference type="SAM" id="MobiDB-lite"/>
    </source>
</evidence>
<protein>
    <submittedName>
        <fullName evidence="2">Uncharacterized protein</fullName>
    </submittedName>
</protein>
<reference evidence="3" key="2">
    <citation type="journal article" date="2008" name="Nucleic Acids Res.">
        <title>The rice annotation project database (RAP-DB): 2008 update.</title>
        <authorList>
            <consortium name="The rice annotation project (RAP)"/>
        </authorList>
    </citation>
    <scope>GENOME REANNOTATION</scope>
    <source>
        <strain evidence="3">cv. Nipponbare</strain>
    </source>
</reference>
<proteinExistence type="predicted"/>
<reference evidence="3" key="1">
    <citation type="journal article" date="2005" name="Nature">
        <title>The map-based sequence of the rice genome.</title>
        <authorList>
            <consortium name="International rice genome sequencing project (IRGSP)"/>
            <person name="Matsumoto T."/>
            <person name="Wu J."/>
            <person name="Kanamori H."/>
            <person name="Katayose Y."/>
            <person name="Fujisawa M."/>
            <person name="Namiki N."/>
            <person name="Mizuno H."/>
            <person name="Yamamoto K."/>
            <person name="Antonio B.A."/>
            <person name="Baba T."/>
            <person name="Sakata K."/>
            <person name="Nagamura Y."/>
            <person name="Aoki H."/>
            <person name="Arikawa K."/>
            <person name="Arita K."/>
            <person name="Bito T."/>
            <person name="Chiden Y."/>
            <person name="Fujitsuka N."/>
            <person name="Fukunaka R."/>
            <person name="Hamada M."/>
            <person name="Harada C."/>
            <person name="Hayashi A."/>
            <person name="Hijishita S."/>
            <person name="Honda M."/>
            <person name="Hosokawa S."/>
            <person name="Ichikawa Y."/>
            <person name="Idonuma A."/>
            <person name="Iijima M."/>
            <person name="Ikeda M."/>
            <person name="Ikeno M."/>
            <person name="Ito K."/>
            <person name="Ito S."/>
            <person name="Ito T."/>
            <person name="Ito Y."/>
            <person name="Ito Y."/>
            <person name="Iwabuchi A."/>
            <person name="Kamiya K."/>
            <person name="Karasawa W."/>
            <person name="Kurita K."/>
            <person name="Katagiri S."/>
            <person name="Kikuta A."/>
            <person name="Kobayashi H."/>
            <person name="Kobayashi N."/>
            <person name="Machita K."/>
            <person name="Maehara T."/>
            <person name="Masukawa M."/>
            <person name="Mizubayashi T."/>
            <person name="Mukai Y."/>
            <person name="Nagasaki H."/>
            <person name="Nagata Y."/>
            <person name="Naito S."/>
            <person name="Nakashima M."/>
            <person name="Nakama Y."/>
            <person name="Nakamichi Y."/>
            <person name="Nakamura M."/>
            <person name="Meguro A."/>
            <person name="Negishi M."/>
            <person name="Ohta I."/>
            <person name="Ohta T."/>
            <person name="Okamoto M."/>
            <person name="Ono N."/>
            <person name="Saji S."/>
            <person name="Sakaguchi M."/>
            <person name="Sakai K."/>
            <person name="Shibata M."/>
            <person name="Shimokawa T."/>
            <person name="Song J."/>
            <person name="Takazaki Y."/>
            <person name="Terasawa K."/>
            <person name="Tsugane M."/>
            <person name="Tsuji K."/>
            <person name="Ueda S."/>
            <person name="Waki K."/>
            <person name="Yamagata H."/>
            <person name="Yamamoto M."/>
            <person name="Yamamoto S."/>
            <person name="Yamane H."/>
            <person name="Yoshiki S."/>
            <person name="Yoshihara R."/>
            <person name="Yukawa K."/>
            <person name="Zhong H."/>
            <person name="Yano M."/>
            <person name="Yuan Q."/>
            <person name="Ouyang S."/>
            <person name="Liu J."/>
            <person name="Jones K.M."/>
            <person name="Gansberger K."/>
            <person name="Moffat K."/>
            <person name="Hill J."/>
            <person name="Bera J."/>
            <person name="Fadrosh D."/>
            <person name="Jin S."/>
            <person name="Johri S."/>
            <person name="Kim M."/>
            <person name="Overton L."/>
            <person name="Reardon M."/>
            <person name="Tsitrin T."/>
            <person name="Vuong H."/>
            <person name="Weaver B."/>
            <person name="Ciecko A."/>
            <person name="Tallon L."/>
            <person name="Jackson J."/>
            <person name="Pai G."/>
            <person name="Aken S.V."/>
            <person name="Utterback T."/>
            <person name="Reidmuller S."/>
            <person name="Feldblyum T."/>
            <person name="Hsiao J."/>
            <person name="Zismann V."/>
            <person name="Iobst S."/>
            <person name="de Vazeille A.R."/>
            <person name="Buell C.R."/>
            <person name="Ying K."/>
            <person name="Li Y."/>
            <person name="Lu T."/>
            <person name="Huang Y."/>
            <person name="Zhao Q."/>
            <person name="Feng Q."/>
            <person name="Zhang L."/>
            <person name="Zhu J."/>
            <person name="Weng Q."/>
            <person name="Mu J."/>
            <person name="Lu Y."/>
            <person name="Fan D."/>
            <person name="Liu Y."/>
            <person name="Guan J."/>
            <person name="Zhang Y."/>
            <person name="Yu S."/>
            <person name="Liu X."/>
            <person name="Zhang Y."/>
            <person name="Hong G."/>
            <person name="Han B."/>
            <person name="Choisne N."/>
            <person name="Demange N."/>
            <person name="Orjeda G."/>
            <person name="Samain S."/>
            <person name="Cattolico L."/>
            <person name="Pelletier E."/>
            <person name="Couloux A."/>
            <person name="Segurens B."/>
            <person name="Wincker P."/>
            <person name="D'Hont A."/>
            <person name="Scarpelli C."/>
            <person name="Weissenbach J."/>
            <person name="Salanoubat M."/>
            <person name="Quetier F."/>
            <person name="Yu Y."/>
            <person name="Kim H.R."/>
            <person name="Rambo T."/>
            <person name="Currie J."/>
            <person name="Collura K."/>
            <person name="Luo M."/>
            <person name="Yang T."/>
            <person name="Ammiraju J.S.S."/>
            <person name="Engler F."/>
            <person name="Soderlund C."/>
            <person name="Wing R.A."/>
            <person name="Palmer L.E."/>
            <person name="de la Bastide M."/>
            <person name="Spiegel L."/>
            <person name="Nascimento L."/>
            <person name="Zutavern T."/>
            <person name="O'Shaughnessy A."/>
            <person name="Dike S."/>
            <person name="Dedhia N."/>
            <person name="Preston R."/>
            <person name="Balija V."/>
            <person name="McCombie W.R."/>
            <person name="Chow T."/>
            <person name="Chen H."/>
            <person name="Chung M."/>
            <person name="Chen C."/>
            <person name="Shaw J."/>
            <person name="Wu H."/>
            <person name="Hsiao K."/>
            <person name="Chao Y."/>
            <person name="Chu M."/>
            <person name="Cheng C."/>
            <person name="Hour A."/>
            <person name="Lee P."/>
            <person name="Lin S."/>
            <person name="Lin Y."/>
            <person name="Liou J."/>
            <person name="Liu S."/>
            <person name="Hsing Y."/>
            <person name="Raghuvanshi S."/>
            <person name="Mohanty A."/>
            <person name="Bharti A.K."/>
            <person name="Gaur A."/>
            <person name="Gupta V."/>
            <person name="Kumar D."/>
            <person name="Ravi V."/>
            <person name="Vij S."/>
            <person name="Kapur A."/>
            <person name="Khurana P."/>
            <person name="Khurana P."/>
            <person name="Khurana J.P."/>
            <person name="Tyagi A.K."/>
            <person name="Gaikwad K."/>
            <person name="Singh A."/>
            <person name="Dalal V."/>
            <person name="Srivastava S."/>
            <person name="Dixit A."/>
            <person name="Pal A.K."/>
            <person name="Ghazi I.A."/>
            <person name="Yadav M."/>
            <person name="Pandit A."/>
            <person name="Bhargava A."/>
            <person name="Sureshbabu K."/>
            <person name="Batra K."/>
            <person name="Sharma T.R."/>
            <person name="Mohapatra T."/>
            <person name="Singh N.K."/>
            <person name="Messing J."/>
            <person name="Nelson A.B."/>
            <person name="Fuks G."/>
            <person name="Kavchok S."/>
            <person name="Keizer G."/>
            <person name="Linton E."/>
            <person name="Llaca V."/>
            <person name="Song R."/>
            <person name="Tanyolac B."/>
            <person name="Young S."/>
            <person name="Ho-Il K."/>
            <person name="Hahn J.H."/>
            <person name="Sangsakoo G."/>
            <person name="Vanavichit A."/>
            <person name="de Mattos Luiz.A.T."/>
            <person name="Zimmer P.D."/>
            <person name="Malone G."/>
            <person name="Dellagostin O."/>
            <person name="de Oliveira A.C."/>
            <person name="Bevan M."/>
            <person name="Bancroft I."/>
            <person name="Minx P."/>
            <person name="Cordum H."/>
            <person name="Wilson R."/>
            <person name="Cheng Z."/>
            <person name="Jin W."/>
            <person name="Jiang J."/>
            <person name="Leong S.A."/>
            <person name="Iwama H."/>
            <person name="Gojobori T."/>
            <person name="Itoh T."/>
            <person name="Niimura Y."/>
            <person name="Fujii Y."/>
            <person name="Habara T."/>
            <person name="Sakai H."/>
            <person name="Sato Y."/>
            <person name="Wilson G."/>
            <person name="Kumar K."/>
            <person name="McCouch S."/>
            <person name="Juretic N."/>
            <person name="Hoen D."/>
            <person name="Wright S."/>
            <person name="Bruskiewich R."/>
            <person name="Bureau T."/>
            <person name="Miyao A."/>
            <person name="Hirochika H."/>
            <person name="Nishikawa T."/>
            <person name="Kadowaki K."/>
            <person name="Sugiura M."/>
            <person name="Burr B."/>
            <person name="Sasaki T."/>
        </authorList>
    </citation>
    <scope>NUCLEOTIDE SEQUENCE [LARGE SCALE GENOMIC DNA]</scope>
    <source>
        <strain evidence="3">cv. Nipponbare</strain>
    </source>
</reference>
<gene>
    <name evidence="2" type="primary">P0502B12.37</name>
</gene>
<evidence type="ECO:0000313" key="3">
    <source>
        <dbReference type="Proteomes" id="UP000000763"/>
    </source>
</evidence>
<feature type="region of interest" description="Disordered" evidence="1">
    <location>
        <begin position="1"/>
        <end position="28"/>
    </location>
</feature>
<accession>Q5VMU2</accession>
<dbReference type="AlphaFoldDB" id="Q5VMU2"/>
<feature type="compositionally biased region" description="Low complexity" evidence="1">
    <location>
        <begin position="104"/>
        <end position="114"/>
    </location>
</feature>
<dbReference type="Proteomes" id="UP000000763">
    <property type="component" value="Chromosome 6"/>
</dbReference>
<evidence type="ECO:0000313" key="2">
    <source>
        <dbReference type="EMBL" id="BAD69230.1"/>
    </source>
</evidence>
<dbReference type="EMBL" id="AP005930">
    <property type="protein sequence ID" value="BAD69230.1"/>
    <property type="molecule type" value="Genomic_DNA"/>
</dbReference>
<organism evidence="2 3">
    <name type="scientific">Oryza sativa subsp. japonica</name>
    <name type="common">Rice</name>
    <dbReference type="NCBI Taxonomy" id="39947"/>
    <lineage>
        <taxon>Eukaryota</taxon>
        <taxon>Viridiplantae</taxon>
        <taxon>Streptophyta</taxon>
        <taxon>Embryophyta</taxon>
        <taxon>Tracheophyta</taxon>
        <taxon>Spermatophyta</taxon>
        <taxon>Magnoliopsida</taxon>
        <taxon>Liliopsida</taxon>
        <taxon>Poales</taxon>
        <taxon>Poaceae</taxon>
        <taxon>BOP clade</taxon>
        <taxon>Oryzoideae</taxon>
        <taxon>Oryzeae</taxon>
        <taxon>Oryzinae</taxon>
        <taxon>Oryza</taxon>
        <taxon>Oryza sativa</taxon>
    </lineage>
</organism>
<name>Q5VMU2_ORYSJ</name>
<sequence>MASTGVEITNTTTSLPPPKSPLAHSTSSPTASASLDFFATNSGVLKLASWELTPSTTTPPAPLGISNFVASSAKAFQVGNLDTSRPITSCWVGFLDESVRLSDSDSGSSNNTRTSSHHSRERGRLAQNAILQVKLGEHDVFTTLQNNMIAAKALLDNMPIPGDPAVKTTIAQVKAMVDAAAVQHTEVPLTASTASDSSGKRPSRPQNTGSRRVEASQAGRSHPSLRTSDLRDKIEVGRRLNADLRNVMNKRRQLRDA</sequence>